<evidence type="ECO:0008006" key="4">
    <source>
        <dbReference type="Google" id="ProtNLM"/>
    </source>
</evidence>
<evidence type="ECO:0000313" key="2">
    <source>
        <dbReference type="EMBL" id="MBD7953699.1"/>
    </source>
</evidence>
<evidence type="ECO:0000313" key="3">
    <source>
        <dbReference type="Proteomes" id="UP000636938"/>
    </source>
</evidence>
<protein>
    <recommendedName>
        <fullName evidence="4">Transporter</fullName>
    </recommendedName>
</protein>
<sequence length="321" mass="34205">MVLRLCLPRHRRGVRLAIALLWSMAACAQAAGVQDVPHFIGPLATPAPPLPKGALNIEPYVISSRSAARFDGDGHRRRSPAPMHWSTSIPIQYGVTDRLSVGGTLRGQYNRLAGGSRALATGDTTVAASFGLIDAGGPHRARLALTARQRLPTGRHDRLERRDVPGSGTGAASTTLVLHGQAYLLEGRLRARASVDWTLPGARARLRGRSVYGTDTGFDGRIRLGHGSGATASAEFSVAPRWTLVGEVLYEQDGGSTLRGDQGHGSAERRQRPSMWRLSVLPAVQYHLSDRVGLIGGLQVGVMGRNATALVAPQIAINMGF</sequence>
<dbReference type="PROSITE" id="PS51257">
    <property type="entry name" value="PROKAR_LIPOPROTEIN"/>
    <property type="match status" value="1"/>
</dbReference>
<name>A0A8X8FSV1_9GAMM</name>
<dbReference type="AlphaFoldDB" id="A0A8X8FSV1"/>
<feature type="chain" id="PRO_5036501047" description="Transporter" evidence="1">
    <location>
        <begin position="31"/>
        <end position="321"/>
    </location>
</feature>
<organism evidence="2 3">
    <name type="scientific">Stenotrophomonas lacuserhaii</name>
    <dbReference type="NCBI Taxonomy" id="2760084"/>
    <lineage>
        <taxon>Bacteria</taxon>
        <taxon>Pseudomonadati</taxon>
        <taxon>Pseudomonadota</taxon>
        <taxon>Gammaproteobacteria</taxon>
        <taxon>Lysobacterales</taxon>
        <taxon>Lysobacteraceae</taxon>
        <taxon>Stenotrophomonas</taxon>
    </lineage>
</organism>
<proteinExistence type="predicted"/>
<dbReference type="EMBL" id="JACSQS010000004">
    <property type="protein sequence ID" value="MBD7953699.1"/>
    <property type="molecule type" value="Genomic_DNA"/>
</dbReference>
<dbReference type="RefSeq" id="WP_191769711.1">
    <property type="nucleotide sequence ID" value="NZ_JACSQS010000004.1"/>
</dbReference>
<gene>
    <name evidence="2" type="ORF">H9654_05695</name>
</gene>
<evidence type="ECO:0000256" key="1">
    <source>
        <dbReference type="SAM" id="SignalP"/>
    </source>
</evidence>
<comment type="caution">
    <text evidence="2">The sequence shown here is derived from an EMBL/GenBank/DDBJ whole genome shotgun (WGS) entry which is preliminary data.</text>
</comment>
<keyword evidence="1" id="KW-0732">Signal</keyword>
<keyword evidence="3" id="KW-1185">Reference proteome</keyword>
<feature type="signal peptide" evidence="1">
    <location>
        <begin position="1"/>
        <end position="30"/>
    </location>
</feature>
<dbReference type="Proteomes" id="UP000636938">
    <property type="component" value="Unassembled WGS sequence"/>
</dbReference>
<reference evidence="2 3" key="1">
    <citation type="submission" date="2020-08" db="EMBL/GenBank/DDBJ databases">
        <title>A Genomic Blueprint of the Chicken Gut Microbiome.</title>
        <authorList>
            <person name="Gilroy R."/>
            <person name="Ravi A."/>
            <person name="Getino M."/>
            <person name="Pursley I."/>
            <person name="Horton D.L."/>
            <person name="Alikhan N.-F."/>
            <person name="Baker D."/>
            <person name="Gharbi K."/>
            <person name="Hall N."/>
            <person name="Watson M."/>
            <person name="Adriaenssens E.M."/>
            <person name="Foster-Nyarko E."/>
            <person name="Jarju S."/>
            <person name="Secka A."/>
            <person name="Antonio M."/>
            <person name="Oren A."/>
            <person name="Chaudhuri R."/>
            <person name="La Ragione R.M."/>
            <person name="Hildebrand F."/>
            <person name="Pallen M.J."/>
        </authorList>
    </citation>
    <scope>NUCLEOTIDE SEQUENCE [LARGE SCALE GENOMIC DNA]</scope>
    <source>
        <strain evidence="2 3">Sa5BUN4</strain>
    </source>
</reference>
<accession>A0A8X8FSV1</accession>